<dbReference type="SMART" id="SM00671">
    <property type="entry name" value="SEL1"/>
    <property type="match status" value="2"/>
</dbReference>
<protein>
    <recommendedName>
        <fullName evidence="4">Sel1 repeat family protein</fullName>
    </recommendedName>
</protein>
<evidence type="ECO:0000313" key="3">
    <source>
        <dbReference type="Proteomes" id="UP001157134"/>
    </source>
</evidence>
<dbReference type="InterPro" id="IPR006597">
    <property type="entry name" value="Sel1-like"/>
</dbReference>
<accession>A0ABQ6HGZ4</accession>
<sequence>MVLTVNLSSSVQGFVRAITVLQRFERLKPLRQIITPRIVLTVVTVFCLLIAVWQFSLKGLVEQQQTNSIVAEPKINDIIFLDARLIETHLRPKDYYRLAKVVDITGDVISITYGSFYYPNKRSVLQSIKYGQLAYRDYFDAGRVNINYDELVSMRDNGAIYLAKRPERNKLFGRIVGPEVYSEMDRLFGFDTKNSRGDNLIYGKKENIAGEGYLANQYSEVSLKAAYQLFLQSAQLGYDKGMVNLATMYIDGAHVDKNLEQALHWLKQASLQSNKTAIYKYVIVCQQVDNCSELDFYQSLYDAGVNIKVKNINFTLDK</sequence>
<comment type="caution">
    <text evidence="2">The sequence shown here is derived from an EMBL/GenBank/DDBJ whole genome shotgun (WGS) entry which is preliminary data.</text>
</comment>
<evidence type="ECO:0000313" key="2">
    <source>
        <dbReference type="EMBL" id="GLX85776.1"/>
    </source>
</evidence>
<evidence type="ECO:0000256" key="1">
    <source>
        <dbReference type="SAM" id="Phobius"/>
    </source>
</evidence>
<dbReference type="SUPFAM" id="SSF81901">
    <property type="entry name" value="HCP-like"/>
    <property type="match status" value="1"/>
</dbReference>
<gene>
    <name evidence="2" type="ORF">tloyanaT_20280</name>
</gene>
<reference evidence="2 3" key="1">
    <citation type="submission" date="2023-03" db="EMBL/GenBank/DDBJ databases">
        <title>Thalassotalea loyana LMG 22536T draft genome sequence.</title>
        <authorList>
            <person name="Sawabe T."/>
        </authorList>
    </citation>
    <scope>NUCLEOTIDE SEQUENCE [LARGE SCALE GENOMIC DNA]</scope>
    <source>
        <strain evidence="2 3">LMG 22536</strain>
    </source>
</reference>
<organism evidence="2 3">
    <name type="scientific">Thalassotalea loyana</name>
    <dbReference type="NCBI Taxonomy" id="280483"/>
    <lineage>
        <taxon>Bacteria</taxon>
        <taxon>Pseudomonadati</taxon>
        <taxon>Pseudomonadota</taxon>
        <taxon>Gammaproteobacteria</taxon>
        <taxon>Alteromonadales</taxon>
        <taxon>Colwelliaceae</taxon>
        <taxon>Thalassotalea</taxon>
    </lineage>
</organism>
<evidence type="ECO:0008006" key="4">
    <source>
        <dbReference type="Google" id="ProtNLM"/>
    </source>
</evidence>
<dbReference type="EMBL" id="BSSV01000004">
    <property type="protein sequence ID" value="GLX85776.1"/>
    <property type="molecule type" value="Genomic_DNA"/>
</dbReference>
<name>A0ABQ6HGZ4_9GAMM</name>
<dbReference type="Proteomes" id="UP001157134">
    <property type="component" value="Unassembled WGS sequence"/>
</dbReference>
<keyword evidence="1" id="KW-1133">Transmembrane helix</keyword>
<dbReference type="Gene3D" id="1.25.40.10">
    <property type="entry name" value="Tetratricopeptide repeat domain"/>
    <property type="match status" value="1"/>
</dbReference>
<keyword evidence="1" id="KW-0812">Transmembrane</keyword>
<feature type="transmembrane region" description="Helical" evidence="1">
    <location>
        <begin position="38"/>
        <end position="57"/>
    </location>
</feature>
<dbReference type="Pfam" id="PF08238">
    <property type="entry name" value="Sel1"/>
    <property type="match status" value="2"/>
</dbReference>
<dbReference type="InterPro" id="IPR011990">
    <property type="entry name" value="TPR-like_helical_dom_sf"/>
</dbReference>
<proteinExistence type="predicted"/>
<dbReference type="RefSeq" id="WP_284298206.1">
    <property type="nucleotide sequence ID" value="NZ_BSSV01000004.1"/>
</dbReference>
<keyword evidence="1" id="KW-0472">Membrane</keyword>
<keyword evidence="3" id="KW-1185">Reference proteome</keyword>